<dbReference type="EMBL" id="MU806868">
    <property type="protein sequence ID" value="KAJ3832733.1"/>
    <property type="molecule type" value="Genomic_DNA"/>
</dbReference>
<dbReference type="Pfam" id="PF14608">
    <property type="entry name" value="zf-CCCH_2"/>
    <property type="match status" value="1"/>
</dbReference>
<dbReference type="Proteomes" id="UP001163846">
    <property type="component" value="Unassembled WGS sequence"/>
</dbReference>
<feature type="zinc finger region" description="C3H1-type" evidence="4">
    <location>
        <begin position="86"/>
        <end position="114"/>
    </location>
</feature>
<feature type="zinc finger region" description="C3H1-type" evidence="4">
    <location>
        <begin position="167"/>
        <end position="192"/>
    </location>
</feature>
<dbReference type="InterPro" id="IPR036855">
    <property type="entry name" value="Znf_CCCH_sf"/>
</dbReference>
<organism evidence="6 7">
    <name type="scientific">Lentinula raphanica</name>
    <dbReference type="NCBI Taxonomy" id="153919"/>
    <lineage>
        <taxon>Eukaryota</taxon>
        <taxon>Fungi</taxon>
        <taxon>Dikarya</taxon>
        <taxon>Basidiomycota</taxon>
        <taxon>Agaricomycotina</taxon>
        <taxon>Agaricomycetes</taxon>
        <taxon>Agaricomycetidae</taxon>
        <taxon>Agaricales</taxon>
        <taxon>Marasmiineae</taxon>
        <taxon>Omphalotaceae</taxon>
        <taxon>Lentinula</taxon>
    </lineage>
</organism>
<evidence type="ECO:0000313" key="6">
    <source>
        <dbReference type="EMBL" id="KAJ3832733.1"/>
    </source>
</evidence>
<evidence type="ECO:0000256" key="2">
    <source>
        <dbReference type="ARBA" id="ARBA00022771"/>
    </source>
</evidence>
<keyword evidence="7" id="KW-1185">Reference proteome</keyword>
<feature type="domain" description="C3H1-type" evidence="5">
    <location>
        <begin position="86"/>
        <end position="114"/>
    </location>
</feature>
<dbReference type="AlphaFoldDB" id="A0AA38NY11"/>
<proteinExistence type="predicted"/>
<evidence type="ECO:0000256" key="4">
    <source>
        <dbReference type="PROSITE-ProRule" id="PRU00723"/>
    </source>
</evidence>
<gene>
    <name evidence="6" type="ORF">F5878DRAFT_702677</name>
</gene>
<reference evidence="6" key="1">
    <citation type="submission" date="2022-08" db="EMBL/GenBank/DDBJ databases">
        <authorList>
            <consortium name="DOE Joint Genome Institute"/>
            <person name="Min B."/>
            <person name="Riley R."/>
            <person name="Sierra-Patev S."/>
            <person name="Naranjo-Ortiz M."/>
            <person name="Looney B."/>
            <person name="Konkel Z."/>
            <person name="Slot J.C."/>
            <person name="Sakamoto Y."/>
            <person name="Steenwyk J.L."/>
            <person name="Rokas A."/>
            <person name="Carro J."/>
            <person name="Camarero S."/>
            <person name="Ferreira P."/>
            <person name="Molpeceres G."/>
            <person name="Ruiz-Duenas F.J."/>
            <person name="Serrano A."/>
            <person name="Henrissat B."/>
            <person name="Drula E."/>
            <person name="Hughes K.W."/>
            <person name="Mata J.L."/>
            <person name="Ishikawa N.K."/>
            <person name="Vargas-Isla R."/>
            <person name="Ushijima S."/>
            <person name="Smith C.A."/>
            <person name="Ahrendt S."/>
            <person name="Andreopoulos W."/>
            <person name="He G."/>
            <person name="Labutti K."/>
            <person name="Lipzen A."/>
            <person name="Ng V."/>
            <person name="Sandor L."/>
            <person name="Barry K."/>
            <person name="Martinez A.T."/>
            <person name="Xiao Y."/>
            <person name="Gibbons J.G."/>
            <person name="Terashima K."/>
            <person name="Hibbett D.S."/>
            <person name="Grigoriev I.V."/>
        </authorList>
    </citation>
    <scope>NUCLEOTIDE SEQUENCE</scope>
    <source>
        <strain evidence="6">TFB9207</strain>
    </source>
</reference>
<feature type="domain" description="C3H1-type" evidence="5">
    <location>
        <begin position="141"/>
        <end position="163"/>
    </location>
</feature>
<dbReference type="Gene3D" id="4.10.1000.10">
    <property type="entry name" value="Zinc finger, CCCH-type"/>
    <property type="match status" value="2"/>
</dbReference>
<evidence type="ECO:0000259" key="5">
    <source>
        <dbReference type="PROSITE" id="PS50103"/>
    </source>
</evidence>
<feature type="domain" description="C3H1-type" evidence="5">
    <location>
        <begin position="167"/>
        <end position="192"/>
    </location>
</feature>
<feature type="zinc finger region" description="C3H1-type" evidence="4">
    <location>
        <begin position="141"/>
        <end position="163"/>
    </location>
</feature>
<keyword evidence="1 4" id="KW-0479">Metal-binding</keyword>
<feature type="domain" description="C3H1-type" evidence="5">
    <location>
        <begin position="8"/>
        <end position="34"/>
    </location>
</feature>
<dbReference type="SMART" id="SM00356">
    <property type="entry name" value="ZnF_C3H1"/>
    <property type="match status" value="4"/>
</dbReference>
<keyword evidence="3 4" id="KW-0862">Zinc</keyword>
<sequence length="335" mass="37248">MADLEYTSMSTPTCWNYVRGHCSYKFCKYYHPTDVSFPPYHRNSPFAPSKPLPISANDTWMTSEDTRNWREKPSRATTPTLYTPVTWKTAPCKHFVLTGNCSAGESCKFIHDLDLVQINMNARGNGHSLQATDAPKALNAHCWAFVQGGCKKPSNCRYFHPLNPEAYRKYTPCLLWPRCPSGDQCSFKHPKSLHEDLTPVTSTRMPAFAPVMSSLLGGDGIYNPSQRFYLPSPANTPPFSNARLGPADGVCAPVKYRHPHFSDSHYVHGALSNFSAYGGADVAAVSHPQTTRLPLGEIHPKQTPGPDSFRRGHARRISVPVLRPDNQAKVAAILY</sequence>
<keyword evidence="2 4" id="KW-0863">Zinc-finger</keyword>
<evidence type="ECO:0000313" key="7">
    <source>
        <dbReference type="Proteomes" id="UP001163846"/>
    </source>
</evidence>
<feature type="zinc finger region" description="C3H1-type" evidence="4">
    <location>
        <begin position="8"/>
        <end position="34"/>
    </location>
</feature>
<dbReference type="PROSITE" id="PS50103">
    <property type="entry name" value="ZF_C3H1"/>
    <property type="match status" value="4"/>
</dbReference>
<dbReference type="InterPro" id="IPR000571">
    <property type="entry name" value="Znf_CCCH"/>
</dbReference>
<comment type="caution">
    <text evidence="6">The sequence shown here is derived from an EMBL/GenBank/DDBJ whole genome shotgun (WGS) entry which is preliminary data.</text>
</comment>
<accession>A0AA38NY11</accession>
<dbReference type="GO" id="GO:0008270">
    <property type="term" value="F:zinc ion binding"/>
    <property type="evidence" value="ECO:0007669"/>
    <property type="project" value="UniProtKB-KW"/>
</dbReference>
<evidence type="ECO:0000256" key="1">
    <source>
        <dbReference type="ARBA" id="ARBA00022723"/>
    </source>
</evidence>
<dbReference type="Pfam" id="PF00642">
    <property type="entry name" value="zf-CCCH"/>
    <property type="match status" value="1"/>
</dbReference>
<name>A0AA38NY11_9AGAR</name>
<protein>
    <recommendedName>
        <fullName evidence="5">C3H1-type domain-containing protein</fullName>
    </recommendedName>
</protein>
<evidence type="ECO:0000256" key="3">
    <source>
        <dbReference type="ARBA" id="ARBA00022833"/>
    </source>
</evidence>
<dbReference type="SUPFAM" id="SSF90229">
    <property type="entry name" value="CCCH zinc finger"/>
    <property type="match status" value="1"/>
</dbReference>